<proteinExistence type="predicted"/>
<name>A0A9E8ZB99_9CYAN</name>
<gene>
    <name evidence="1" type="ORF">OXH18_23335</name>
</gene>
<protein>
    <submittedName>
        <fullName evidence="1">Uncharacterized protein</fullName>
    </submittedName>
</protein>
<accession>A0A9E8ZB99</accession>
<evidence type="ECO:0000313" key="2">
    <source>
        <dbReference type="Proteomes" id="UP001163152"/>
    </source>
</evidence>
<dbReference type="AlphaFoldDB" id="A0A9E8ZB99"/>
<organism evidence="1 2">
    <name type="scientific">Thermocoleostomius sinensis A174</name>
    <dbReference type="NCBI Taxonomy" id="2016057"/>
    <lineage>
        <taxon>Bacteria</taxon>
        <taxon>Bacillati</taxon>
        <taxon>Cyanobacteriota</taxon>
        <taxon>Cyanophyceae</taxon>
        <taxon>Oculatellales</taxon>
        <taxon>Oculatellaceae</taxon>
        <taxon>Thermocoleostomius</taxon>
    </lineage>
</organism>
<evidence type="ECO:0000313" key="1">
    <source>
        <dbReference type="EMBL" id="WAL60070.1"/>
    </source>
</evidence>
<dbReference type="EMBL" id="CP113797">
    <property type="protein sequence ID" value="WAL60070.1"/>
    <property type="molecule type" value="Genomic_DNA"/>
</dbReference>
<dbReference type="Proteomes" id="UP001163152">
    <property type="component" value="Chromosome"/>
</dbReference>
<sequence length="64" mass="7116">MAIQVDPNEIIKLIKFIAAPGHGFDKPTDYRFELDPSFKGLNLRVVLIVTHLPSGDKTTIVLDP</sequence>
<dbReference type="RefSeq" id="WP_268609910.1">
    <property type="nucleotide sequence ID" value="NZ_CP113797.1"/>
</dbReference>
<reference evidence="1" key="1">
    <citation type="submission" date="2022-12" db="EMBL/GenBank/DDBJ databases">
        <title>Polyphasic identification of a Novel Hot-Spring Cyanobacterium Ocullathermofonsia sinensis gen nov. sp. nov. and Genomic Insights on its Adaptations to the Thermal Habitat.</title>
        <authorList>
            <person name="Daroch M."/>
            <person name="Tang J."/>
            <person name="Jiang Y."/>
        </authorList>
    </citation>
    <scope>NUCLEOTIDE SEQUENCE</scope>
    <source>
        <strain evidence="1">PKUAC-SCTA174</strain>
    </source>
</reference>
<keyword evidence="2" id="KW-1185">Reference proteome</keyword>
<dbReference type="KEGG" id="tsin:OXH18_23335"/>